<dbReference type="InterPro" id="IPR029058">
    <property type="entry name" value="AB_hydrolase_fold"/>
</dbReference>
<name>A0A231GV63_9NOCA</name>
<dbReference type="PANTHER" id="PTHR34853">
    <property type="match status" value="1"/>
</dbReference>
<comment type="caution">
    <text evidence="1">The sequence shown here is derived from an EMBL/GenBank/DDBJ whole genome shotgun (WGS) entry which is preliminary data.</text>
</comment>
<dbReference type="GO" id="GO:0004806">
    <property type="term" value="F:triacylglycerol lipase activity"/>
    <property type="evidence" value="ECO:0007669"/>
    <property type="project" value="InterPro"/>
</dbReference>
<evidence type="ECO:0000313" key="2">
    <source>
        <dbReference type="Proteomes" id="UP000215506"/>
    </source>
</evidence>
<evidence type="ECO:0000313" key="1">
    <source>
        <dbReference type="EMBL" id="OXR40527.1"/>
    </source>
</evidence>
<sequence>MIDFYTPPVPTPSCLPGDLVRMRPTFVPQLPHAAAAWQILYASTNSRDELITASGTVILPDTNHTDSDTAPDSRPGRGALLVYHPPFHGLGGRAASQMLAVGDESDSTEISAALEQGWVVAVPDGAGLGVTGTGPHTFLSRAGGQIVLDMARAAQCVPELDADDGVVASMPVVVWGYADGGRAVAAAGELHQRYAPEIDLRGICAGAVASDLAAIAPAISRGPCAPLGLAALIGLSRAYSHLRLRHVLNEEGQRAAAEAETLDGVELFERYPQSLSHFCVREDPWNDLMWRFVLASECLAHNAPSAPLHLYHGHTDRVIPVRAGLRTLIAYRQRQAEVTWREYDSGHGGTALEAIGDVLTVLAHNLTRVTAPGPVIGAPAPTGN</sequence>
<dbReference type="Gene3D" id="3.40.50.1820">
    <property type="entry name" value="alpha/beta hydrolase"/>
    <property type="match status" value="1"/>
</dbReference>
<organism evidence="1 2">
    <name type="scientific">Nocardia cerradoensis</name>
    <dbReference type="NCBI Taxonomy" id="85688"/>
    <lineage>
        <taxon>Bacteria</taxon>
        <taxon>Bacillati</taxon>
        <taxon>Actinomycetota</taxon>
        <taxon>Actinomycetes</taxon>
        <taxon>Mycobacteriales</taxon>
        <taxon>Nocardiaceae</taxon>
        <taxon>Nocardia</taxon>
    </lineage>
</organism>
<dbReference type="InterPro" id="IPR005152">
    <property type="entry name" value="Lipase_secreted"/>
</dbReference>
<protein>
    <submittedName>
        <fullName evidence="1">Putative inactive lipase</fullName>
    </submittedName>
</protein>
<dbReference type="Pfam" id="PF03583">
    <property type="entry name" value="LIP"/>
    <property type="match status" value="1"/>
</dbReference>
<dbReference type="Gene3D" id="1.10.260.130">
    <property type="match status" value="1"/>
</dbReference>
<gene>
    <name evidence="1" type="ORF">B7C42_07466</name>
</gene>
<accession>A0A231GV63</accession>
<dbReference type="SUPFAM" id="SSF53474">
    <property type="entry name" value="alpha/beta-Hydrolases"/>
    <property type="match status" value="1"/>
</dbReference>
<dbReference type="EMBL" id="NGAF01000031">
    <property type="protein sequence ID" value="OXR40527.1"/>
    <property type="molecule type" value="Genomic_DNA"/>
</dbReference>
<dbReference type="PANTHER" id="PTHR34853:SF1">
    <property type="entry name" value="LIPASE 5"/>
    <property type="match status" value="1"/>
</dbReference>
<dbReference type="RefSeq" id="WP_094028158.1">
    <property type="nucleotide sequence ID" value="NZ_NGAF01000031.1"/>
</dbReference>
<dbReference type="GO" id="GO:0016042">
    <property type="term" value="P:lipid catabolic process"/>
    <property type="evidence" value="ECO:0007669"/>
    <property type="project" value="InterPro"/>
</dbReference>
<keyword evidence="2" id="KW-1185">Reference proteome</keyword>
<dbReference type="Proteomes" id="UP000215506">
    <property type="component" value="Unassembled WGS sequence"/>
</dbReference>
<proteinExistence type="predicted"/>
<dbReference type="AlphaFoldDB" id="A0A231GV63"/>
<reference evidence="1 2" key="1">
    <citation type="submission" date="2017-07" db="EMBL/GenBank/DDBJ databases">
        <title>First draft Genome Sequence of Nocardia cerradoensis isolated from human infection.</title>
        <authorList>
            <person name="Carrasco G."/>
        </authorList>
    </citation>
    <scope>NUCLEOTIDE SEQUENCE [LARGE SCALE GENOMIC DNA]</scope>
    <source>
        <strain evidence="1 2">CNM20130759</strain>
    </source>
</reference>
<dbReference type="PIRSF" id="PIRSF029171">
    <property type="entry name" value="Esterase_LipA"/>
    <property type="match status" value="1"/>
</dbReference>